<sequence>MQPSISGSVIWRFALFYDSLWVHLGFLHRLTYACLNGFGRTSTSGRLAPGSPDSPADVCSIPLEHTGGRVSGLGLMRS</sequence>
<proteinExistence type="predicted"/>
<gene>
    <name evidence="1" type="ORF">B0H67DRAFT_563143</name>
</gene>
<accession>A0AA40BAZ4</accession>
<comment type="caution">
    <text evidence="1">The sequence shown here is derived from an EMBL/GenBank/DDBJ whole genome shotgun (WGS) entry which is preliminary data.</text>
</comment>
<evidence type="ECO:0000313" key="2">
    <source>
        <dbReference type="Proteomes" id="UP001172102"/>
    </source>
</evidence>
<organism evidence="1 2">
    <name type="scientific">Lasiosphaeris hirsuta</name>
    <dbReference type="NCBI Taxonomy" id="260670"/>
    <lineage>
        <taxon>Eukaryota</taxon>
        <taxon>Fungi</taxon>
        <taxon>Dikarya</taxon>
        <taxon>Ascomycota</taxon>
        <taxon>Pezizomycotina</taxon>
        <taxon>Sordariomycetes</taxon>
        <taxon>Sordariomycetidae</taxon>
        <taxon>Sordariales</taxon>
        <taxon>Lasiosphaeriaceae</taxon>
        <taxon>Lasiosphaeris</taxon>
    </lineage>
</organism>
<dbReference type="AlphaFoldDB" id="A0AA40BAZ4"/>
<dbReference type="Proteomes" id="UP001172102">
    <property type="component" value="Unassembled WGS sequence"/>
</dbReference>
<protein>
    <submittedName>
        <fullName evidence="1">Uncharacterized protein</fullName>
    </submittedName>
</protein>
<dbReference type="EMBL" id="JAUKUA010000001">
    <property type="protein sequence ID" value="KAK0730869.1"/>
    <property type="molecule type" value="Genomic_DNA"/>
</dbReference>
<name>A0AA40BAZ4_9PEZI</name>
<evidence type="ECO:0000313" key="1">
    <source>
        <dbReference type="EMBL" id="KAK0730869.1"/>
    </source>
</evidence>
<reference evidence="1" key="1">
    <citation type="submission" date="2023-06" db="EMBL/GenBank/DDBJ databases">
        <title>Genome-scale phylogeny and comparative genomics of the fungal order Sordariales.</title>
        <authorList>
            <consortium name="Lawrence Berkeley National Laboratory"/>
            <person name="Hensen N."/>
            <person name="Bonometti L."/>
            <person name="Westerberg I."/>
            <person name="Brannstrom I.O."/>
            <person name="Guillou S."/>
            <person name="Cros-Aarteil S."/>
            <person name="Calhoun S."/>
            <person name="Haridas S."/>
            <person name="Kuo A."/>
            <person name="Mondo S."/>
            <person name="Pangilinan J."/>
            <person name="Riley R."/>
            <person name="Labutti K."/>
            <person name="Andreopoulos B."/>
            <person name="Lipzen A."/>
            <person name="Chen C."/>
            <person name="Yanf M."/>
            <person name="Daum C."/>
            <person name="Ng V."/>
            <person name="Clum A."/>
            <person name="Steindorff A."/>
            <person name="Ohm R."/>
            <person name="Martin F."/>
            <person name="Silar P."/>
            <person name="Natvig D."/>
            <person name="Lalanne C."/>
            <person name="Gautier V."/>
            <person name="Ament-Velasquez S.L."/>
            <person name="Kruys A."/>
            <person name="Hutchinson M.I."/>
            <person name="Powell A.J."/>
            <person name="Barry K."/>
            <person name="Miller A.N."/>
            <person name="Grigoriev I.V."/>
            <person name="Debuchy R."/>
            <person name="Gladieux P."/>
            <person name="Thoren M.H."/>
            <person name="Johannesson H."/>
        </authorList>
    </citation>
    <scope>NUCLEOTIDE SEQUENCE</scope>
    <source>
        <strain evidence="1">SMH4607-1</strain>
    </source>
</reference>
<keyword evidence="2" id="KW-1185">Reference proteome</keyword>